<dbReference type="GO" id="GO:0004674">
    <property type="term" value="F:protein serine/threonine kinase activity"/>
    <property type="evidence" value="ECO:0007669"/>
    <property type="project" value="UniProtKB-KW"/>
</dbReference>
<keyword evidence="7" id="KW-0472">Membrane</keyword>
<dbReference type="CDD" id="cd14014">
    <property type="entry name" value="STKc_PknB_like"/>
    <property type="match status" value="1"/>
</dbReference>
<keyword evidence="10" id="KW-1185">Reference proteome</keyword>
<dbReference type="SMART" id="SM00220">
    <property type="entry name" value="S_TKc"/>
    <property type="match status" value="1"/>
</dbReference>
<feature type="transmembrane region" description="Helical" evidence="7">
    <location>
        <begin position="424"/>
        <end position="445"/>
    </location>
</feature>
<dbReference type="PROSITE" id="PS50011">
    <property type="entry name" value="PROTEIN_KINASE_DOM"/>
    <property type="match status" value="1"/>
</dbReference>
<dbReference type="InterPro" id="IPR011009">
    <property type="entry name" value="Kinase-like_dom_sf"/>
</dbReference>
<dbReference type="RefSeq" id="WP_211325738.1">
    <property type="nucleotide sequence ID" value="NZ_QNRR01000018.1"/>
</dbReference>
<dbReference type="AlphaFoldDB" id="A0A366H3E2"/>
<evidence type="ECO:0000313" key="9">
    <source>
        <dbReference type="EMBL" id="RBP36069.1"/>
    </source>
</evidence>
<dbReference type="Pfam" id="PF00069">
    <property type="entry name" value="Pkinase"/>
    <property type="match status" value="1"/>
</dbReference>
<dbReference type="InterPro" id="IPR017441">
    <property type="entry name" value="Protein_kinase_ATP_BS"/>
</dbReference>
<protein>
    <submittedName>
        <fullName evidence="9">Non-specific serine/threonine protein kinase/serine/threonine-protein kinase</fullName>
    </submittedName>
</protein>
<evidence type="ECO:0000313" key="10">
    <source>
        <dbReference type="Proteomes" id="UP000253426"/>
    </source>
</evidence>
<dbReference type="Pfam" id="PF13424">
    <property type="entry name" value="TPR_12"/>
    <property type="match status" value="3"/>
</dbReference>
<evidence type="ECO:0000256" key="4">
    <source>
        <dbReference type="ARBA" id="ARBA00022840"/>
    </source>
</evidence>
<dbReference type="GO" id="GO:0005524">
    <property type="term" value="F:ATP binding"/>
    <property type="evidence" value="ECO:0007669"/>
    <property type="project" value="UniProtKB-UniRule"/>
</dbReference>
<evidence type="ECO:0000259" key="8">
    <source>
        <dbReference type="PROSITE" id="PS50011"/>
    </source>
</evidence>
<organism evidence="9 10">
    <name type="scientific">Roseimicrobium gellanilyticum</name>
    <dbReference type="NCBI Taxonomy" id="748857"/>
    <lineage>
        <taxon>Bacteria</taxon>
        <taxon>Pseudomonadati</taxon>
        <taxon>Verrucomicrobiota</taxon>
        <taxon>Verrucomicrobiia</taxon>
        <taxon>Verrucomicrobiales</taxon>
        <taxon>Verrucomicrobiaceae</taxon>
        <taxon>Roseimicrobium</taxon>
    </lineage>
</organism>
<feature type="domain" description="Protein kinase" evidence="8">
    <location>
        <begin position="101"/>
        <end position="399"/>
    </location>
</feature>
<evidence type="ECO:0000256" key="1">
    <source>
        <dbReference type="ARBA" id="ARBA00022679"/>
    </source>
</evidence>
<sequence>MNTSRSEKCGRLITAALDHAPEDREAFLRLACGADEGLFAEVKSLLAAHEAASENFLKGSAMAKLQRRQGAEETVKLQDASQDESSIFPPGEKPGERICNYKLLQPIGEGGFGTVWMAEQEQPVRRRVALKIIKLGMDTKEVVARFDQERQALALMDHPNIAKVFDAGATELGRPFFVMELVRGERITDYCDKQELSITDRIGLFIQVCHAVQHAHQKGIIHRDLKPSNILVTVNDGVAVPKIIDFGVAKATQGTLTERTLFTRFDQMIGTPVYMSPEQAEMTSLDVDSRSDIYSLGVLLYELLTGHTPVDYATMARAGVDEIRRLICEVDPPRPSAKLRTLSEKDLTTTAKRRHAEPVKLPGVVRGDLDWIVMKCLEKDRKRRYETANGLALELQRHLNNEVIIARPPTTRYLLGKLIKRNKLAFAAGTGIALSLVVGIVASVWQAVRATRAEKAAHAEAQRATAAEKLAATRLKAMTIERDEKETARREAEAVSNFMNEIFQRKGSPREGRTVTVAELLDQAVKKVDTDLSKHPELQAKLRHNLADNFYSLGLYHESIPLYEKAREYCLATLGAEDLRTLEVLMDLGRAYIDVGRKNEALKIREETLAAWRKREGEHHSRTLLATRDLAESYYACGRRDEALKILEDVTPKIREALGSDHSYTLSSLGVLAMVLQTANRLDEAVKLREEIYQSRLRVGGAEHADTLWAMNMLAGVYMLTHREHEALGLYEKCVTSFRKSYTPQHPWTLNAITALAKCYGSLGRHEEAAKQLEASVPDSRKVLGNRHLDTSRAISALAESFIKTGRYGDAFDLLNELEFEGSGFTFYAMKLRAMIAWSASGSDRAKFHQRLLQWVADTKSGYNAERAARLICLYPIDDLSMREEILAQARNAVNPRENNKGHWPRYQMTLGMAEYRSGNYPAAEAALTAAVETASDVLNGQGSSVAMGASYYRVMCLFQQDRQPEAHELFTTTEAKMKPLPPEGKISLLDVDIHYDDIVLWLAYKEARAMLQTTATPTKAP</sequence>
<keyword evidence="1" id="KW-0808">Transferase</keyword>
<dbReference type="PROSITE" id="PS00108">
    <property type="entry name" value="PROTEIN_KINASE_ST"/>
    <property type="match status" value="1"/>
</dbReference>
<dbReference type="InterPro" id="IPR008271">
    <property type="entry name" value="Ser/Thr_kinase_AS"/>
</dbReference>
<dbReference type="Gene3D" id="3.30.200.20">
    <property type="entry name" value="Phosphorylase Kinase, domain 1"/>
    <property type="match status" value="1"/>
</dbReference>
<proteinExistence type="predicted"/>
<evidence type="ECO:0000256" key="7">
    <source>
        <dbReference type="SAM" id="Phobius"/>
    </source>
</evidence>
<accession>A0A366H3E2</accession>
<dbReference type="Gene3D" id="1.25.40.10">
    <property type="entry name" value="Tetratricopeptide repeat domain"/>
    <property type="match status" value="2"/>
</dbReference>
<evidence type="ECO:0000256" key="5">
    <source>
        <dbReference type="PROSITE-ProRule" id="PRU10141"/>
    </source>
</evidence>
<keyword evidence="4 5" id="KW-0067">ATP-binding</keyword>
<comment type="caution">
    <text evidence="9">The sequence shown here is derived from an EMBL/GenBank/DDBJ whole genome shotgun (WGS) entry which is preliminary data.</text>
</comment>
<dbReference type="PROSITE" id="PS00107">
    <property type="entry name" value="PROTEIN_KINASE_ATP"/>
    <property type="match status" value="1"/>
</dbReference>
<dbReference type="PANTHER" id="PTHR43289">
    <property type="entry name" value="MITOGEN-ACTIVATED PROTEIN KINASE KINASE KINASE 20-RELATED"/>
    <property type="match status" value="1"/>
</dbReference>
<evidence type="ECO:0000256" key="6">
    <source>
        <dbReference type="SAM" id="MobiDB-lite"/>
    </source>
</evidence>
<keyword evidence="7" id="KW-1133">Transmembrane helix</keyword>
<dbReference type="SUPFAM" id="SSF56112">
    <property type="entry name" value="Protein kinase-like (PK-like)"/>
    <property type="match status" value="1"/>
</dbReference>
<reference evidence="9 10" key="1">
    <citation type="submission" date="2018-06" db="EMBL/GenBank/DDBJ databases">
        <title>Genomic Encyclopedia of Type Strains, Phase IV (KMG-IV): sequencing the most valuable type-strain genomes for metagenomic binning, comparative biology and taxonomic classification.</title>
        <authorList>
            <person name="Goeker M."/>
        </authorList>
    </citation>
    <scope>NUCLEOTIDE SEQUENCE [LARGE SCALE GENOMIC DNA]</scope>
    <source>
        <strain evidence="9 10">DSM 25532</strain>
    </source>
</reference>
<dbReference type="Gene3D" id="1.10.510.10">
    <property type="entry name" value="Transferase(Phosphotransferase) domain 1"/>
    <property type="match status" value="1"/>
</dbReference>
<dbReference type="PANTHER" id="PTHR43289:SF6">
    <property type="entry name" value="SERINE_THREONINE-PROTEIN KINASE NEKL-3"/>
    <property type="match status" value="1"/>
</dbReference>
<evidence type="ECO:0000256" key="2">
    <source>
        <dbReference type="ARBA" id="ARBA00022741"/>
    </source>
</evidence>
<feature type="region of interest" description="Disordered" evidence="6">
    <location>
        <begin position="69"/>
        <end position="93"/>
    </location>
</feature>
<keyword evidence="3 9" id="KW-0418">Kinase</keyword>
<evidence type="ECO:0000256" key="3">
    <source>
        <dbReference type="ARBA" id="ARBA00022777"/>
    </source>
</evidence>
<keyword evidence="7" id="KW-0812">Transmembrane</keyword>
<dbReference type="InterPro" id="IPR000719">
    <property type="entry name" value="Prot_kinase_dom"/>
</dbReference>
<keyword evidence="2 5" id="KW-0547">Nucleotide-binding</keyword>
<keyword evidence="9" id="KW-0723">Serine/threonine-protein kinase</keyword>
<dbReference type="EMBL" id="QNRR01000018">
    <property type="protein sequence ID" value="RBP36069.1"/>
    <property type="molecule type" value="Genomic_DNA"/>
</dbReference>
<dbReference type="Proteomes" id="UP000253426">
    <property type="component" value="Unassembled WGS sequence"/>
</dbReference>
<gene>
    <name evidence="9" type="ORF">DES53_11817</name>
</gene>
<feature type="binding site" evidence="5">
    <location>
        <position position="131"/>
    </location>
    <ligand>
        <name>ATP</name>
        <dbReference type="ChEBI" id="CHEBI:30616"/>
    </ligand>
</feature>
<name>A0A366H3E2_9BACT</name>
<dbReference type="InterPro" id="IPR011990">
    <property type="entry name" value="TPR-like_helical_dom_sf"/>
</dbReference>
<dbReference type="SUPFAM" id="SSF48452">
    <property type="entry name" value="TPR-like"/>
    <property type="match status" value="3"/>
</dbReference>